<feature type="compositionally biased region" description="Polar residues" evidence="1">
    <location>
        <begin position="574"/>
        <end position="595"/>
    </location>
</feature>
<keyword evidence="3" id="KW-1185">Reference proteome</keyword>
<organism evidence="2 3">
    <name type="scientific">Orchesella cincta</name>
    <name type="common">Springtail</name>
    <name type="synonym">Podura cincta</name>
    <dbReference type="NCBI Taxonomy" id="48709"/>
    <lineage>
        <taxon>Eukaryota</taxon>
        <taxon>Metazoa</taxon>
        <taxon>Ecdysozoa</taxon>
        <taxon>Arthropoda</taxon>
        <taxon>Hexapoda</taxon>
        <taxon>Collembola</taxon>
        <taxon>Entomobryomorpha</taxon>
        <taxon>Entomobryoidea</taxon>
        <taxon>Orchesellidae</taxon>
        <taxon>Orchesellinae</taxon>
        <taxon>Orchesella</taxon>
    </lineage>
</organism>
<feature type="compositionally biased region" description="Basic residues" evidence="1">
    <location>
        <begin position="470"/>
        <end position="479"/>
    </location>
</feature>
<feature type="compositionally biased region" description="Low complexity" evidence="1">
    <location>
        <begin position="606"/>
        <end position="618"/>
    </location>
</feature>
<evidence type="ECO:0000313" key="2">
    <source>
        <dbReference type="EMBL" id="ODM98487.1"/>
    </source>
</evidence>
<feature type="compositionally biased region" description="Basic and acidic residues" evidence="1">
    <location>
        <begin position="194"/>
        <end position="210"/>
    </location>
</feature>
<evidence type="ECO:0000256" key="1">
    <source>
        <dbReference type="SAM" id="MobiDB-lite"/>
    </source>
</evidence>
<feature type="compositionally biased region" description="Basic and acidic residues" evidence="1">
    <location>
        <begin position="413"/>
        <end position="429"/>
    </location>
</feature>
<feature type="compositionally biased region" description="Polar residues" evidence="1">
    <location>
        <begin position="14"/>
        <end position="46"/>
    </location>
</feature>
<accession>A0A1D2MZM0</accession>
<name>A0A1D2MZM0_ORCCI</name>
<feature type="compositionally biased region" description="Basic and acidic residues" evidence="1">
    <location>
        <begin position="456"/>
        <end position="469"/>
    </location>
</feature>
<feature type="compositionally biased region" description="Low complexity" evidence="1">
    <location>
        <begin position="269"/>
        <end position="281"/>
    </location>
</feature>
<proteinExistence type="predicted"/>
<comment type="caution">
    <text evidence="2">The sequence shown here is derived from an EMBL/GenBank/DDBJ whole genome shotgun (WGS) entry which is preliminary data.</text>
</comment>
<feature type="compositionally biased region" description="Low complexity" evidence="1">
    <location>
        <begin position="317"/>
        <end position="327"/>
    </location>
</feature>
<feature type="region of interest" description="Disordered" evidence="1">
    <location>
        <begin position="68"/>
        <end position="95"/>
    </location>
</feature>
<feature type="compositionally biased region" description="Polar residues" evidence="1">
    <location>
        <begin position="289"/>
        <end position="316"/>
    </location>
</feature>
<reference evidence="2 3" key="1">
    <citation type="journal article" date="2016" name="Genome Biol. Evol.">
        <title>Gene Family Evolution Reflects Adaptation to Soil Environmental Stressors in the Genome of the Collembolan Orchesella cincta.</title>
        <authorList>
            <person name="Faddeeva-Vakhrusheva A."/>
            <person name="Derks M.F."/>
            <person name="Anvar S.Y."/>
            <person name="Agamennone V."/>
            <person name="Suring W."/>
            <person name="Smit S."/>
            <person name="van Straalen N.M."/>
            <person name="Roelofs D."/>
        </authorList>
    </citation>
    <scope>NUCLEOTIDE SEQUENCE [LARGE SCALE GENOMIC DNA]</scope>
    <source>
        <tissue evidence="2">Mixed pool</tissue>
    </source>
</reference>
<feature type="compositionally biased region" description="Polar residues" evidence="1">
    <location>
        <begin position="389"/>
        <end position="412"/>
    </location>
</feature>
<feature type="compositionally biased region" description="Polar residues" evidence="1">
    <location>
        <begin position="211"/>
        <end position="224"/>
    </location>
</feature>
<feature type="region of interest" description="Disordered" evidence="1">
    <location>
        <begin position="133"/>
        <end position="429"/>
    </location>
</feature>
<feature type="region of interest" description="Disordered" evidence="1">
    <location>
        <begin position="574"/>
        <end position="618"/>
    </location>
</feature>
<feature type="region of interest" description="Disordered" evidence="1">
    <location>
        <begin position="456"/>
        <end position="501"/>
    </location>
</feature>
<dbReference type="EMBL" id="LJIJ01000349">
    <property type="protein sequence ID" value="ODM98487.1"/>
    <property type="molecule type" value="Genomic_DNA"/>
</dbReference>
<feature type="compositionally biased region" description="Polar residues" evidence="1">
    <location>
        <begin position="490"/>
        <end position="499"/>
    </location>
</feature>
<sequence length="618" mass="67491">MSNSTSKDNGEGSAPNSSSQQNDEQRASSQLTGTSKTGAPGPSNSGLVLDERVSQVASELIDQVLQKYNERRGGHVPNAEDGEAQTQGGKEMDKANVNELTIDELLALADCTDCVWDKNYHPCLMDDAEDNEKCKEEMRKQGYAIPPSLQKSPEPPKEVQESPSKTVQKLFPKDVQESPSKQGTVPTKVVPSKEAVETNQVKDSKTDLPRTRSSSTGRNKSGSRVGSGKSIHSRTISTSKLYDFSDSSRTKIHDANCPTKKYYDAEGYSNSKSNLLGSKSTSRTKLHGSKSTSKTKLQGSKNPSQSKISDSKNPSNSKIPDSKSLSKSKLEDSKQSSSKSKIPDSKSAPTSKPIIHEKSSKSTPNAKSSKSESRPSNSHHVQFKKEPKSTSSKAVDQQPSTQNPNSSLAKVSSKNDKQKGPPDETLEYIHKLHPHATSHTEEVARDNMIPLPFELPKREESQVDLEGKRSSHRNIHGRNSRFNPPERSSLVHQPPSTIGKQDVVCGTDKPCNFLSNISANKETGENDDTTIKELYSLGNEGKSCNWNKNYHPCSNKLNPKDKELCKQWKESNGIKSCKSTKNTSVSKSRGSNAPEKSTSKQDAAKSSKSSRSNSKTSK</sequence>
<evidence type="ECO:0000313" key="3">
    <source>
        <dbReference type="Proteomes" id="UP000094527"/>
    </source>
</evidence>
<dbReference type="AlphaFoldDB" id="A0A1D2MZM0"/>
<dbReference type="Proteomes" id="UP000094527">
    <property type="component" value="Unassembled WGS sequence"/>
</dbReference>
<gene>
    <name evidence="2" type="ORF">Ocin01_08191</name>
</gene>
<protein>
    <submittedName>
        <fullName evidence="2">Uncharacterized protein</fullName>
    </submittedName>
</protein>
<feature type="region of interest" description="Disordered" evidence="1">
    <location>
        <begin position="1"/>
        <end position="51"/>
    </location>
</feature>